<dbReference type="AlphaFoldDB" id="A0AAV4QG72"/>
<protein>
    <submittedName>
        <fullName evidence="1">Uncharacterized protein</fullName>
    </submittedName>
</protein>
<name>A0AAV4QG72_9ARAC</name>
<comment type="caution">
    <text evidence="1">The sequence shown here is derived from an EMBL/GenBank/DDBJ whole genome shotgun (WGS) entry which is preliminary data.</text>
</comment>
<organism evidence="1 2">
    <name type="scientific">Caerostris darwini</name>
    <dbReference type="NCBI Taxonomy" id="1538125"/>
    <lineage>
        <taxon>Eukaryota</taxon>
        <taxon>Metazoa</taxon>
        <taxon>Ecdysozoa</taxon>
        <taxon>Arthropoda</taxon>
        <taxon>Chelicerata</taxon>
        <taxon>Arachnida</taxon>
        <taxon>Araneae</taxon>
        <taxon>Araneomorphae</taxon>
        <taxon>Entelegynae</taxon>
        <taxon>Araneoidea</taxon>
        <taxon>Araneidae</taxon>
        <taxon>Caerostris</taxon>
    </lineage>
</organism>
<keyword evidence="2" id="KW-1185">Reference proteome</keyword>
<proteinExistence type="predicted"/>
<dbReference type="Proteomes" id="UP001054837">
    <property type="component" value="Unassembled WGS sequence"/>
</dbReference>
<accession>A0AAV4QG72</accession>
<reference evidence="1 2" key="1">
    <citation type="submission" date="2021-06" db="EMBL/GenBank/DDBJ databases">
        <title>Caerostris darwini draft genome.</title>
        <authorList>
            <person name="Kono N."/>
            <person name="Arakawa K."/>
        </authorList>
    </citation>
    <scope>NUCLEOTIDE SEQUENCE [LARGE SCALE GENOMIC DNA]</scope>
</reference>
<gene>
    <name evidence="1" type="ORF">CDAR_570751</name>
</gene>
<evidence type="ECO:0000313" key="2">
    <source>
        <dbReference type="Proteomes" id="UP001054837"/>
    </source>
</evidence>
<evidence type="ECO:0000313" key="1">
    <source>
        <dbReference type="EMBL" id="GIY07247.1"/>
    </source>
</evidence>
<sequence length="114" mass="13123">MFPENFQNQVLITSYAQLTMLRSPIHSAQIHFIQNNLTLPFHSVCFHPRNHATYDFVFSNSFTHENRRMFSNRVLVSVSLFFLGKSCPEVKELFSSEGQKGIGQGAKKCRSRNP</sequence>
<dbReference type="EMBL" id="BPLQ01004324">
    <property type="protein sequence ID" value="GIY07247.1"/>
    <property type="molecule type" value="Genomic_DNA"/>
</dbReference>